<name>A0A3D9HN04_9PROT</name>
<dbReference type="Proteomes" id="UP000256845">
    <property type="component" value="Unassembled WGS sequence"/>
</dbReference>
<dbReference type="Gene3D" id="3.30.420.10">
    <property type="entry name" value="Ribonuclease H-like superfamily/Ribonuclease H"/>
    <property type="match status" value="1"/>
</dbReference>
<dbReference type="HAMAP" id="MF_01899">
    <property type="entry name" value="RNase_D"/>
    <property type="match status" value="1"/>
</dbReference>
<reference evidence="8 9" key="1">
    <citation type="submission" date="2018-07" db="EMBL/GenBank/DDBJ databases">
        <title>Genomic Encyclopedia of Type Strains, Phase III (KMG-III): the genomes of soil and plant-associated and newly described type strains.</title>
        <authorList>
            <person name="Whitman W."/>
        </authorList>
    </citation>
    <scope>NUCLEOTIDE SEQUENCE [LARGE SCALE GENOMIC DNA]</scope>
    <source>
        <strain evidence="8 9">CECT 8488</strain>
    </source>
</reference>
<dbReference type="GO" id="GO:0000166">
    <property type="term" value="F:nucleotide binding"/>
    <property type="evidence" value="ECO:0007669"/>
    <property type="project" value="InterPro"/>
</dbReference>
<dbReference type="InterPro" id="IPR012337">
    <property type="entry name" value="RNaseH-like_sf"/>
</dbReference>
<dbReference type="InterPro" id="IPR002562">
    <property type="entry name" value="3'-5'_exonuclease_dom"/>
</dbReference>
<proteinExistence type="inferred from homology"/>
<dbReference type="Gene3D" id="1.10.150.80">
    <property type="entry name" value="HRDC domain"/>
    <property type="match status" value="1"/>
</dbReference>
<comment type="catalytic activity">
    <reaction evidence="6">
        <text>Exonucleolytic cleavage that removes extra residues from the 3'-terminus of tRNA to produce 5'-mononucleotides.</text>
        <dbReference type="EC" id="3.1.13.5"/>
    </reaction>
</comment>
<comment type="cofactor">
    <cofactor evidence="6">
        <name>a divalent metal cation</name>
        <dbReference type="ChEBI" id="CHEBI:60240"/>
    </cofactor>
</comment>
<comment type="subcellular location">
    <subcellularLocation>
        <location evidence="6">Cytoplasm</location>
    </subcellularLocation>
</comment>
<dbReference type="InterPro" id="IPR010997">
    <property type="entry name" value="HRDC-like_sf"/>
</dbReference>
<evidence type="ECO:0000256" key="2">
    <source>
        <dbReference type="ARBA" id="ARBA00022694"/>
    </source>
</evidence>
<dbReference type="InterPro" id="IPR002121">
    <property type="entry name" value="HRDC_dom"/>
</dbReference>
<evidence type="ECO:0000256" key="4">
    <source>
        <dbReference type="ARBA" id="ARBA00022801"/>
    </source>
</evidence>
<comment type="similarity">
    <text evidence="6">Belongs to the RNase D family.</text>
</comment>
<comment type="function">
    <text evidence="6">Exonuclease involved in the 3' processing of various precursor tRNAs. Initiates hydrolysis at the 3'-terminus of an RNA molecule and releases 5'-mononucleotides.</text>
</comment>
<dbReference type="EMBL" id="QRDW01000004">
    <property type="protein sequence ID" value="RED50882.1"/>
    <property type="molecule type" value="Genomic_DNA"/>
</dbReference>
<dbReference type="GO" id="GO:0042780">
    <property type="term" value="P:tRNA 3'-end processing"/>
    <property type="evidence" value="ECO:0007669"/>
    <property type="project" value="UniProtKB-UniRule"/>
</dbReference>
<keyword evidence="9" id="KW-1185">Reference proteome</keyword>
<evidence type="ECO:0000256" key="3">
    <source>
        <dbReference type="ARBA" id="ARBA00022722"/>
    </source>
</evidence>
<dbReference type="SMART" id="SM00341">
    <property type="entry name" value="HRDC"/>
    <property type="match status" value="1"/>
</dbReference>
<dbReference type="GO" id="GO:0003676">
    <property type="term" value="F:nucleic acid binding"/>
    <property type="evidence" value="ECO:0007669"/>
    <property type="project" value="InterPro"/>
</dbReference>
<dbReference type="PANTHER" id="PTHR47649:SF1">
    <property type="entry name" value="RIBONUCLEASE D"/>
    <property type="match status" value="1"/>
</dbReference>
<evidence type="ECO:0000313" key="9">
    <source>
        <dbReference type="Proteomes" id="UP000256845"/>
    </source>
</evidence>
<keyword evidence="3 6" id="KW-0540">Nuclease</keyword>
<evidence type="ECO:0000256" key="5">
    <source>
        <dbReference type="ARBA" id="ARBA00022839"/>
    </source>
</evidence>
<protein>
    <recommendedName>
        <fullName evidence="6">Ribonuclease D</fullName>
        <shortName evidence="6">RNase D</shortName>
        <ecNumber evidence="6">3.1.13.5</ecNumber>
    </recommendedName>
</protein>
<keyword evidence="4 6" id="KW-0378">Hydrolase</keyword>
<accession>A0A3D9HN04</accession>
<evidence type="ECO:0000256" key="6">
    <source>
        <dbReference type="HAMAP-Rule" id="MF_01899"/>
    </source>
</evidence>
<keyword evidence="1 6" id="KW-0963">Cytoplasm</keyword>
<dbReference type="SUPFAM" id="SSF47819">
    <property type="entry name" value="HRDC-like"/>
    <property type="match status" value="2"/>
</dbReference>
<dbReference type="Pfam" id="PF01612">
    <property type="entry name" value="DNA_pol_A_exo1"/>
    <property type="match status" value="1"/>
</dbReference>
<dbReference type="Pfam" id="PF00570">
    <property type="entry name" value="HRDC"/>
    <property type="match status" value="1"/>
</dbReference>
<dbReference type="CDD" id="cd06142">
    <property type="entry name" value="RNaseD_exo"/>
    <property type="match status" value="1"/>
</dbReference>
<keyword evidence="5 6" id="KW-0269">Exonuclease</keyword>
<dbReference type="InterPro" id="IPR051086">
    <property type="entry name" value="RNase_D-like"/>
</dbReference>
<evidence type="ECO:0000259" key="7">
    <source>
        <dbReference type="PROSITE" id="PS50967"/>
    </source>
</evidence>
<dbReference type="PROSITE" id="PS50967">
    <property type="entry name" value="HRDC"/>
    <property type="match status" value="1"/>
</dbReference>
<keyword evidence="2 6" id="KW-0819">tRNA processing</keyword>
<dbReference type="InterPro" id="IPR044876">
    <property type="entry name" value="HRDC_dom_sf"/>
</dbReference>
<gene>
    <name evidence="6" type="primary">rnd</name>
    <name evidence="8" type="ORF">DFP90_104154</name>
</gene>
<dbReference type="AlphaFoldDB" id="A0A3D9HN04"/>
<organism evidence="8 9">
    <name type="scientific">Aestuariispira insulae</name>
    <dbReference type="NCBI Taxonomy" id="1461337"/>
    <lineage>
        <taxon>Bacteria</taxon>
        <taxon>Pseudomonadati</taxon>
        <taxon>Pseudomonadota</taxon>
        <taxon>Alphaproteobacteria</taxon>
        <taxon>Rhodospirillales</taxon>
        <taxon>Kiloniellaceae</taxon>
        <taxon>Aestuariispira</taxon>
    </lineage>
</organism>
<dbReference type="GO" id="GO:0008408">
    <property type="term" value="F:3'-5' exonuclease activity"/>
    <property type="evidence" value="ECO:0007669"/>
    <property type="project" value="InterPro"/>
</dbReference>
<dbReference type="InterPro" id="IPR036397">
    <property type="entry name" value="RNaseH_sf"/>
</dbReference>
<comment type="caution">
    <text evidence="8">The sequence shown here is derived from an EMBL/GenBank/DDBJ whole genome shotgun (WGS) entry which is preliminary data.</text>
</comment>
<dbReference type="EC" id="3.1.13.5" evidence="6"/>
<dbReference type="NCBIfam" id="TIGR01388">
    <property type="entry name" value="rnd"/>
    <property type="match status" value="1"/>
</dbReference>
<dbReference type="GO" id="GO:0005737">
    <property type="term" value="C:cytoplasm"/>
    <property type="evidence" value="ECO:0007669"/>
    <property type="project" value="UniProtKB-SubCell"/>
</dbReference>
<sequence length="389" mass="43748">MPMTIKCITDTAELAAFCAKVADLDYITVDTEFLREKTYYPKLCLIQVAGQENQAIIDPLADGIDLSAFYELLNKEDLVKVFHACRQDLEIFYQKTGKVPSPVFDTQVAAMVTGHGDQVGYETLVNRILNRRLDKSARFTDWSMRPLSQKQLAYALSDVTHLCDIYELFKAELDRSDRHSWLEEEMVSTTQLSNFEIDPKESWRKIKSRGTEPRFLAVLREVAAWRELEAQQRDVPKNRIVRDEALLDIAGSKPRNAKELAKIRGVSDGFAEGKLGNGLLTAVSQAMALPESELPRVPKKERLPDGIGPLSDLLKVLLKKQSEEHQVASRLIANASDLELIAGQKKPDVPAMHGWRYELFGRQAEDLKAGRLALAAKGNNIKIIELGEE</sequence>
<dbReference type="PANTHER" id="PTHR47649">
    <property type="entry name" value="RIBONUCLEASE D"/>
    <property type="match status" value="1"/>
</dbReference>
<feature type="domain" description="HRDC" evidence="7">
    <location>
        <begin position="212"/>
        <end position="293"/>
    </location>
</feature>
<evidence type="ECO:0000313" key="8">
    <source>
        <dbReference type="EMBL" id="RED50882.1"/>
    </source>
</evidence>
<dbReference type="SMART" id="SM00474">
    <property type="entry name" value="35EXOc"/>
    <property type="match status" value="1"/>
</dbReference>
<dbReference type="GO" id="GO:0033890">
    <property type="term" value="F:ribonuclease D activity"/>
    <property type="evidence" value="ECO:0007669"/>
    <property type="project" value="UniProtKB-UniRule"/>
</dbReference>
<dbReference type="InterPro" id="IPR006292">
    <property type="entry name" value="RNase_D"/>
</dbReference>
<dbReference type="SUPFAM" id="SSF53098">
    <property type="entry name" value="Ribonuclease H-like"/>
    <property type="match status" value="1"/>
</dbReference>
<evidence type="ECO:0000256" key="1">
    <source>
        <dbReference type="ARBA" id="ARBA00022490"/>
    </source>
</evidence>